<evidence type="ECO:0000259" key="1">
    <source>
        <dbReference type="Pfam" id="PF09359"/>
    </source>
</evidence>
<evidence type="ECO:0000313" key="3">
    <source>
        <dbReference type="Proteomes" id="UP000468668"/>
    </source>
</evidence>
<dbReference type="RefSeq" id="WP_158048879.1">
    <property type="nucleotide sequence ID" value="NZ_WAJR01000003.1"/>
</dbReference>
<dbReference type="AlphaFoldDB" id="A0A6N6NQH9"/>
<sequence>MTSYQEVFERKEVKYRLDAARRHAMLTALEGRMAVDDYGTTSIVSRYFDTPDRALIERSLDKPLYKEKLRVRSYGIPGEDDQVFVELKKKYQGIVYKRRVGCSYAAARVYMGGMPYEQACRELPLPDSILAEASLSPRSLQIAREIDAFKERYTPLRASMVTICDRTAYAPLAIGGEGEAADVPSTLRITFDENVAYRDLFEEALIARASHRRPPVGFGMPRPLLPADEAIMEVKCAGPFPLWLVDALDGCEAYPSSFSKYGAAYQASMRKAS</sequence>
<keyword evidence="3" id="KW-1185">Reference proteome</keyword>
<dbReference type="Gene3D" id="3.20.100.30">
    <property type="entry name" value="VTC, catalytic tunnel domain"/>
    <property type="match status" value="1"/>
</dbReference>
<dbReference type="InterPro" id="IPR018966">
    <property type="entry name" value="VTC_domain"/>
</dbReference>
<organism evidence="2 3">
    <name type="scientific">Ellagibacter isourolithinifaciens</name>
    <dbReference type="NCBI Taxonomy" id="2137581"/>
    <lineage>
        <taxon>Bacteria</taxon>
        <taxon>Bacillati</taxon>
        <taxon>Actinomycetota</taxon>
        <taxon>Coriobacteriia</taxon>
        <taxon>Eggerthellales</taxon>
        <taxon>Eggerthellaceae</taxon>
        <taxon>Ellagibacter</taxon>
    </lineage>
</organism>
<protein>
    <submittedName>
        <fullName evidence="2">Polyphosphate polymerase domain-containing protein</fullName>
    </submittedName>
</protein>
<dbReference type="GeneID" id="98657277"/>
<dbReference type="EMBL" id="WAJR01000003">
    <property type="protein sequence ID" value="KAB1642069.1"/>
    <property type="molecule type" value="Genomic_DNA"/>
</dbReference>
<dbReference type="Proteomes" id="UP000468668">
    <property type="component" value="Unassembled WGS sequence"/>
</dbReference>
<evidence type="ECO:0000313" key="2">
    <source>
        <dbReference type="EMBL" id="KAB1642069.1"/>
    </source>
</evidence>
<dbReference type="InterPro" id="IPR042267">
    <property type="entry name" value="VTC_sf"/>
</dbReference>
<feature type="domain" description="VTC" evidence="1">
    <location>
        <begin position="9"/>
        <end position="267"/>
    </location>
</feature>
<dbReference type="CDD" id="cd07750">
    <property type="entry name" value="PolyPPase_VTC_like"/>
    <property type="match status" value="1"/>
</dbReference>
<dbReference type="OrthoDB" id="185578at2"/>
<dbReference type="GO" id="GO:0006799">
    <property type="term" value="P:polyphosphate biosynthetic process"/>
    <property type="evidence" value="ECO:0007669"/>
    <property type="project" value="UniProtKB-ARBA"/>
</dbReference>
<proteinExistence type="predicted"/>
<comment type="caution">
    <text evidence="2">The sequence shown here is derived from an EMBL/GenBank/DDBJ whole genome shotgun (WGS) entry which is preliminary data.</text>
</comment>
<dbReference type="Pfam" id="PF09359">
    <property type="entry name" value="VTC"/>
    <property type="match status" value="1"/>
</dbReference>
<gene>
    <name evidence="2" type="ORF">F8C90_02535</name>
</gene>
<name>A0A6N6NQH9_9ACTN</name>
<reference evidence="2 3" key="1">
    <citation type="submission" date="2019-09" db="EMBL/GenBank/DDBJ databases">
        <title>Whole genome shotgun sequencing (WGS) of Ellagibacter isourolithinifaciens DSM 104140(T) and Adlercreutzia muris DSM 29508(T).</title>
        <authorList>
            <person name="Stoll D.A."/>
            <person name="Danylec N."/>
            <person name="Huch M."/>
        </authorList>
    </citation>
    <scope>NUCLEOTIDE SEQUENCE [LARGE SCALE GENOMIC DNA]</scope>
    <source>
        <strain evidence="2 3">DSM 104140</strain>
    </source>
</reference>
<accession>A0A6N6NQH9</accession>